<organism evidence="9 10">
    <name type="scientific">Nostocoides veronense</name>
    <dbReference type="NCBI Taxonomy" id="330836"/>
    <lineage>
        <taxon>Bacteria</taxon>
        <taxon>Bacillati</taxon>
        <taxon>Actinomycetota</taxon>
        <taxon>Actinomycetes</taxon>
        <taxon>Micrococcales</taxon>
        <taxon>Intrasporangiaceae</taxon>
        <taxon>Nostocoides</taxon>
    </lineage>
</organism>
<dbReference type="Proteomes" id="UP001499938">
    <property type="component" value="Unassembled WGS sequence"/>
</dbReference>
<dbReference type="InterPro" id="IPR033644">
    <property type="entry name" value="Ferrochelatase_C"/>
</dbReference>
<reference evidence="10" key="1">
    <citation type="journal article" date="2019" name="Int. J. Syst. Evol. Microbiol.">
        <title>The Global Catalogue of Microorganisms (GCM) 10K type strain sequencing project: providing services to taxonomists for standard genome sequencing and annotation.</title>
        <authorList>
            <consortium name="The Broad Institute Genomics Platform"/>
            <consortium name="The Broad Institute Genome Sequencing Center for Infectious Disease"/>
            <person name="Wu L."/>
            <person name="Ma J."/>
        </authorList>
    </citation>
    <scope>NUCLEOTIDE SEQUENCE [LARGE SCALE GENOMIC DNA]</scope>
    <source>
        <strain evidence="10">JCM 15592</strain>
    </source>
</reference>
<evidence type="ECO:0000313" key="9">
    <source>
        <dbReference type="EMBL" id="GAA1790545.1"/>
    </source>
</evidence>
<proteinExistence type="inferred from homology"/>
<dbReference type="Pfam" id="PF00762">
    <property type="entry name" value="Ferrochelatase"/>
    <property type="match status" value="1"/>
</dbReference>
<keyword evidence="10" id="KW-1185">Reference proteome</keyword>
<comment type="pathway">
    <text evidence="1">Porphyrin-containing compound metabolism; protoheme biosynthesis.</text>
</comment>
<evidence type="ECO:0000256" key="3">
    <source>
        <dbReference type="ARBA" id="ARBA00023004"/>
    </source>
</evidence>
<protein>
    <recommendedName>
        <fullName evidence="2">coproporphyrin ferrochelatase</fullName>
        <ecNumber evidence="2">4.99.1.9</ecNumber>
    </recommendedName>
</protein>
<dbReference type="PANTHER" id="PTHR11108">
    <property type="entry name" value="FERROCHELATASE"/>
    <property type="match status" value="1"/>
</dbReference>
<dbReference type="CDD" id="cd03411">
    <property type="entry name" value="Ferrochelatase_N"/>
    <property type="match status" value="1"/>
</dbReference>
<gene>
    <name evidence="9" type="ORF">GCM10009811_14290</name>
</gene>
<dbReference type="InterPro" id="IPR001015">
    <property type="entry name" value="Ferrochelatase"/>
</dbReference>
<keyword evidence="5" id="KW-0456">Lyase</keyword>
<evidence type="ECO:0000256" key="5">
    <source>
        <dbReference type="ARBA" id="ARBA00023239"/>
    </source>
</evidence>
<evidence type="ECO:0000313" key="10">
    <source>
        <dbReference type="Proteomes" id="UP001499938"/>
    </source>
</evidence>
<dbReference type="PANTHER" id="PTHR11108:SF1">
    <property type="entry name" value="FERROCHELATASE, MITOCHONDRIAL"/>
    <property type="match status" value="1"/>
</dbReference>
<comment type="catalytic activity">
    <reaction evidence="7">
        <text>Fe-coproporphyrin III + 2 H(+) = coproporphyrin III + Fe(2+)</text>
        <dbReference type="Rhea" id="RHEA:49572"/>
        <dbReference type="ChEBI" id="CHEBI:15378"/>
        <dbReference type="ChEBI" id="CHEBI:29033"/>
        <dbReference type="ChEBI" id="CHEBI:68438"/>
        <dbReference type="ChEBI" id="CHEBI:131725"/>
        <dbReference type="EC" id="4.99.1.9"/>
    </reaction>
    <physiologicalReaction direction="right-to-left" evidence="7">
        <dbReference type="Rhea" id="RHEA:49574"/>
    </physiologicalReaction>
</comment>
<dbReference type="SUPFAM" id="SSF53800">
    <property type="entry name" value="Chelatase"/>
    <property type="match status" value="1"/>
</dbReference>
<dbReference type="EMBL" id="BAAAPO010000023">
    <property type="protein sequence ID" value="GAA1790545.1"/>
    <property type="molecule type" value="Genomic_DNA"/>
</dbReference>
<accession>A0ABP4XPK0</accession>
<evidence type="ECO:0000256" key="6">
    <source>
        <dbReference type="ARBA" id="ARBA00023244"/>
    </source>
</evidence>
<comment type="caution">
    <text evidence="9">The sequence shown here is derived from an EMBL/GenBank/DDBJ whole genome shotgun (WGS) entry which is preliminary data.</text>
</comment>
<keyword evidence="4" id="KW-0350">Heme biosynthesis</keyword>
<dbReference type="CDD" id="cd00419">
    <property type="entry name" value="Ferrochelatase_C"/>
    <property type="match status" value="1"/>
</dbReference>
<evidence type="ECO:0000256" key="1">
    <source>
        <dbReference type="ARBA" id="ARBA00004744"/>
    </source>
</evidence>
<evidence type="ECO:0000256" key="2">
    <source>
        <dbReference type="ARBA" id="ARBA00013215"/>
    </source>
</evidence>
<dbReference type="RefSeq" id="WP_344082966.1">
    <property type="nucleotide sequence ID" value="NZ_BAAAPO010000023.1"/>
</dbReference>
<sequence>MLQPFTSVVLLSFGGPEAPEEVMPFLRRVTAGRGVPDERLAEVAEHYHHFGGVSPINAQNRALVDALAHEFAARGCPILVRLANRNSEPYVADVLADLAPGPVLVLLTSPFQSYSSCRQYREDLGLAATALEAAGTPVTLAKVPPYADLPAFRAAVTRLVLTAVDAALADHPQPDAARLALVSVAHSIPTVADAAAGPASAGGHAYSRALNALASELAEATARHTGRDVAPDLAWCSRSGPPQVPWLEPDILDRLDELAAAGVDTVVLAPIGFVSDHMEVAYDLDTEAADRARELGIRLVRAATVGIDPEYVAGLVDLALARAASARGEDAPLLAGLPPAECPPDCCRSQRPARPAACATEAGHVA</sequence>
<evidence type="ECO:0000256" key="4">
    <source>
        <dbReference type="ARBA" id="ARBA00023133"/>
    </source>
</evidence>
<evidence type="ECO:0000256" key="8">
    <source>
        <dbReference type="RuleBase" id="RU004185"/>
    </source>
</evidence>
<dbReference type="InterPro" id="IPR033659">
    <property type="entry name" value="Ferrochelatase_N"/>
</dbReference>
<keyword evidence="6" id="KW-0627">Porphyrin biosynthesis</keyword>
<evidence type="ECO:0000256" key="7">
    <source>
        <dbReference type="ARBA" id="ARBA00024536"/>
    </source>
</evidence>
<dbReference type="EC" id="4.99.1.9" evidence="2"/>
<name>A0ABP4XPK0_9MICO</name>
<comment type="similarity">
    <text evidence="8">Belongs to the ferrochelatase family.</text>
</comment>
<dbReference type="Gene3D" id="3.40.50.1400">
    <property type="match status" value="2"/>
</dbReference>
<keyword evidence="3" id="KW-0408">Iron</keyword>